<name>A0ABW1YJU9_9GAMM</name>
<evidence type="ECO:0000313" key="2">
    <source>
        <dbReference type="Proteomes" id="UP001596425"/>
    </source>
</evidence>
<evidence type="ECO:0000313" key="1">
    <source>
        <dbReference type="EMBL" id="MFC6632280.1"/>
    </source>
</evidence>
<gene>
    <name evidence="1" type="ORF">ACFQBM_03250</name>
</gene>
<comment type="caution">
    <text evidence="1">The sequence shown here is derived from an EMBL/GenBank/DDBJ whole genome shotgun (WGS) entry which is preliminary data.</text>
</comment>
<dbReference type="RefSeq" id="WP_193192400.1">
    <property type="nucleotide sequence ID" value="NZ_JACZFR010000028.1"/>
</dbReference>
<sequence length="58" mass="6305">MKMLKARIGSAIELPADVLRSMVVDAGLALAMRLQEAEAPLESVEQVSLEAKNFHAVR</sequence>
<reference evidence="2" key="1">
    <citation type="journal article" date="2019" name="Int. J. Syst. Evol. Microbiol.">
        <title>The Global Catalogue of Microorganisms (GCM) 10K type strain sequencing project: providing services to taxonomists for standard genome sequencing and annotation.</title>
        <authorList>
            <consortium name="The Broad Institute Genomics Platform"/>
            <consortium name="The Broad Institute Genome Sequencing Center for Infectious Disease"/>
            <person name="Wu L."/>
            <person name="Ma J."/>
        </authorList>
    </citation>
    <scope>NUCLEOTIDE SEQUENCE [LARGE SCALE GENOMIC DNA]</scope>
    <source>
        <strain evidence="2">CGMCC 1.13718</strain>
    </source>
</reference>
<proteinExistence type="predicted"/>
<accession>A0ABW1YJU9</accession>
<organism evidence="1 2">
    <name type="scientific">Microbulbifer taiwanensis</name>
    <dbReference type="NCBI Taxonomy" id="986746"/>
    <lineage>
        <taxon>Bacteria</taxon>
        <taxon>Pseudomonadati</taxon>
        <taxon>Pseudomonadota</taxon>
        <taxon>Gammaproteobacteria</taxon>
        <taxon>Cellvibrionales</taxon>
        <taxon>Microbulbiferaceae</taxon>
        <taxon>Microbulbifer</taxon>
    </lineage>
</organism>
<protein>
    <submittedName>
        <fullName evidence="1">Uncharacterized protein</fullName>
    </submittedName>
</protein>
<dbReference type="Proteomes" id="UP001596425">
    <property type="component" value="Unassembled WGS sequence"/>
</dbReference>
<keyword evidence="2" id="KW-1185">Reference proteome</keyword>
<dbReference type="EMBL" id="JBHSVR010000001">
    <property type="protein sequence ID" value="MFC6632280.1"/>
    <property type="molecule type" value="Genomic_DNA"/>
</dbReference>